<dbReference type="Gene3D" id="1.20.1250.20">
    <property type="entry name" value="MFS general substrate transporter like domains"/>
    <property type="match status" value="1"/>
</dbReference>
<feature type="transmembrane region" description="Helical" evidence="1">
    <location>
        <begin position="86"/>
        <end position="108"/>
    </location>
</feature>
<feature type="transmembrane region" description="Helical" evidence="1">
    <location>
        <begin position="239"/>
        <end position="259"/>
    </location>
</feature>
<evidence type="ECO:0000313" key="2">
    <source>
        <dbReference type="EMBL" id="KRO96498.1"/>
    </source>
</evidence>
<reference evidence="2 3" key="1">
    <citation type="submission" date="2015-10" db="EMBL/GenBank/DDBJ databases">
        <title>Metagenome-Assembled Genomes uncover a global brackish microbiome.</title>
        <authorList>
            <person name="Hugerth L.W."/>
            <person name="Larsson J."/>
            <person name="Alneberg J."/>
            <person name="Lindh M.V."/>
            <person name="Legrand C."/>
            <person name="Pinhassi J."/>
            <person name="Andersson A.F."/>
        </authorList>
    </citation>
    <scope>NUCLEOTIDE SEQUENCE [LARGE SCALE GENOMIC DNA]</scope>
    <source>
        <strain evidence="2">BACL1 MAG-120820-bin45</strain>
    </source>
</reference>
<dbReference type="PANTHER" id="PTHR43596:SF1">
    <property type="entry name" value="ADP,ATP CARRIER PROTEIN"/>
    <property type="match status" value="1"/>
</dbReference>
<dbReference type="SUPFAM" id="SSF103473">
    <property type="entry name" value="MFS general substrate transporter"/>
    <property type="match status" value="1"/>
</dbReference>
<dbReference type="AlphaFoldDB" id="A0A0R2UFA2"/>
<accession>A0A0R2UFA2</accession>
<keyword evidence="1" id="KW-0472">Membrane</keyword>
<protein>
    <recommendedName>
        <fullName evidence="4">ADP,ATP carrier protein</fullName>
    </recommendedName>
</protein>
<organism evidence="2 3">
    <name type="scientific">SAR86 cluster bacterium BACL1 MAG-120820-bin45</name>
    <dbReference type="NCBI Taxonomy" id="1655612"/>
    <lineage>
        <taxon>Bacteria</taxon>
        <taxon>Pseudomonadati</taxon>
        <taxon>Pseudomonadota</taxon>
        <taxon>Gammaproteobacteria</taxon>
        <taxon>SAR86 cluster</taxon>
    </lineage>
</organism>
<evidence type="ECO:0008006" key="4">
    <source>
        <dbReference type="Google" id="ProtNLM"/>
    </source>
</evidence>
<feature type="transmembrane region" description="Helical" evidence="1">
    <location>
        <begin position="149"/>
        <end position="167"/>
    </location>
</feature>
<feature type="transmembrane region" description="Helical" evidence="1">
    <location>
        <begin position="120"/>
        <end position="142"/>
    </location>
</feature>
<gene>
    <name evidence="2" type="ORF">ABS10_03900</name>
</gene>
<keyword evidence="1" id="KW-0812">Transmembrane</keyword>
<dbReference type="EMBL" id="LICS01000001">
    <property type="protein sequence ID" value="KRO96498.1"/>
    <property type="molecule type" value="Genomic_DNA"/>
</dbReference>
<dbReference type="PANTHER" id="PTHR43596">
    <property type="entry name" value="ADP,ATP CARRIER PROTEIN"/>
    <property type="match status" value="1"/>
</dbReference>
<proteinExistence type="predicted"/>
<feature type="transmembrane region" description="Helical" evidence="1">
    <location>
        <begin position="390"/>
        <end position="411"/>
    </location>
</feature>
<feature type="transmembrane region" description="Helical" evidence="1">
    <location>
        <begin position="279"/>
        <end position="296"/>
    </location>
</feature>
<dbReference type="InterPro" id="IPR036259">
    <property type="entry name" value="MFS_trans_sf"/>
</dbReference>
<evidence type="ECO:0000256" key="1">
    <source>
        <dbReference type="SAM" id="Phobius"/>
    </source>
</evidence>
<feature type="transmembrane region" description="Helical" evidence="1">
    <location>
        <begin position="55"/>
        <end position="74"/>
    </location>
</feature>
<feature type="transmembrane region" description="Helical" evidence="1">
    <location>
        <begin position="182"/>
        <end position="204"/>
    </location>
</feature>
<feature type="transmembrane region" description="Helical" evidence="1">
    <location>
        <begin position="20"/>
        <end position="40"/>
    </location>
</feature>
<evidence type="ECO:0000313" key="3">
    <source>
        <dbReference type="Proteomes" id="UP000051027"/>
    </source>
</evidence>
<dbReference type="Proteomes" id="UP000051027">
    <property type="component" value="Unassembled WGS sequence"/>
</dbReference>
<keyword evidence="1" id="KW-1133">Transmembrane helix</keyword>
<dbReference type="STRING" id="1655612.ABS10_03900"/>
<name>A0A0R2UFA2_9GAMM</name>
<comment type="caution">
    <text evidence="2">The sequence shown here is derived from an EMBL/GenBank/DDBJ whole genome shotgun (WGS) entry which is preliminary data.</text>
</comment>
<feature type="transmembrane region" description="Helical" evidence="1">
    <location>
        <begin position="303"/>
        <end position="321"/>
    </location>
</feature>
<sequence length="421" mass="47041">MTKSILTPISNAINRLATSFTKESLLAGFFFFLVLCSWYILRPVRNEMAVQNADILPYLLGIGALVMLFLNPVYSWLASRKNLRGVLVGCYSFFILNLLSFIGLWQFFDLSSSLLLSQIFYIWCNVYSFFVVSIFWVVIINLFRGESAVNVFGVIAAGGSLGAYLGSEISKQLATTFNESGIIFFTMLAIIFLLLALLAGLGLMNRFRELKGINDSPGGSSFDAIKNLISSSQIRSIGLYMYLWTALMTVHWITSVEIVNAWSSDGGNRIVFFSKIEQTVTVLTLFTQFFLTSAILRFVSAKYILMTYGFLFAGVFIGYFLSPSIGYVFIVTIILRLFEYGINKPTREVIFSYLKKVDRYKSSVFVDTFLVRLGDFSGSGFILISKTFGVVFSQVPLLAIPFAGCLALLGLKIPPKENIES</sequence>